<dbReference type="EMBL" id="RXIC02000022">
    <property type="protein sequence ID" value="KAB1216809.1"/>
    <property type="molecule type" value="Genomic_DNA"/>
</dbReference>
<dbReference type="PANTHER" id="PTHR47000:SF3">
    <property type="entry name" value="ADENINE NUCLEOTIDE ALPHA HYDROLASES-LIKE SUPERFAMILY PROTEIN"/>
    <property type="match status" value="1"/>
</dbReference>
<proteinExistence type="predicted"/>
<accession>A0A6A1VV49</accession>
<dbReference type="OrthoDB" id="1667873at2759"/>
<keyword evidence="3" id="KW-1185">Reference proteome</keyword>
<dbReference type="PANTHER" id="PTHR47000">
    <property type="entry name" value="ADENINE NUCLEOTIDE ALPHA HYDROLASES-LIKE SUPERFAMILY PROTEIN"/>
    <property type="match status" value="1"/>
</dbReference>
<feature type="domain" description="UspA" evidence="1">
    <location>
        <begin position="106"/>
        <end position="248"/>
    </location>
</feature>
<protein>
    <recommendedName>
        <fullName evidence="1">UspA domain-containing protein</fullName>
    </recommendedName>
</protein>
<sequence>MATMITTLKLALRPSLYIRSRLFSTNTGFCRTSDIMGRKRVRVACLSFFRAPAACFRIWSPPVRSKPTANSINAAQKTEFLGNGREDDFSTDTDHSAKAGEVIGNKIMIVVDSSLEAKGALEWALSHTVQSQDTVILVHVSNLSKQGSNGKGNLKAYELLYSQKDLCETRRPGVQVEIALLEGREKAGPMIVEEAKRQRVSLLVVGQRKQPSNRLWCLIRKRLAGKRNRDGVVEHCIQNASCMTIAVRRKSKKLGGYLITTKRHKNFWLLA</sequence>
<evidence type="ECO:0000259" key="1">
    <source>
        <dbReference type="Pfam" id="PF00582"/>
    </source>
</evidence>
<dbReference type="InterPro" id="IPR006016">
    <property type="entry name" value="UspA"/>
</dbReference>
<evidence type="ECO:0000313" key="3">
    <source>
        <dbReference type="Proteomes" id="UP000516437"/>
    </source>
</evidence>
<reference evidence="2 3" key="1">
    <citation type="journal article" date="2019" name="Plant Biotechnol. J.">
        <title>The red bayberry genome and genetic basis of sex determination.</title>
        <authorList>
            <person name="Jia H.M."/>
            <person name="Jia H.J."/>
            <person name="Cai Q.L."/>
            <person name="Wang Y."/>
            <person name="Zhao H.B."/>
            <person name="Yang W.F."/>
            <person name="Wang G.Y."/>
            <person name="Li Y.H."/>
            <person name="Zhan D.L."/>
            <person name="Shen Y.T."/>
            <person name="Niu Q.F."/>
            <person name="Chang L."/>
            <person name="Qiu J."/>
            <person name="Zhao L."/>
            <person name="Xie H.B."/>
            <person name="Fu W.Y."/>
            <person name="Jin J."/>
            <person name="Li X.W."/>
            <person name="Jiao Y."/>
            <person name="Zhou C.C."/>
            <person name="Tu T."/>
            <person name="Chai C.Y."/>
            <person name="Gao J.L."/>
            <person name="Fan L.J."/>
            <person name="van de Weg E."/>
            <person name="Wang J.Y."/>
            <person name="Gao Z.S."/>
        </authorList>
    </citation>
    <scope>NUCLEOTIDE SEQUENCE [LARGE SCALE GENOMIC DNA]</scope>
    <source>
        <tissue evidence="2">Leaves</tissue>
    </source>
</reference>
<dbReference type="Gene3D" id="3.40.50.620">
    <property type="entry name" value="HUPs"/>
    <property type="match status" value="1"/>
</dbReference>
<name>A0A6A1VV49_9ROSI</name>
<dbReference type="Proteomes" id="UP000516437">
    <property type="component" value="Chromosome 4"/>
</dbReference>
<dbReference type="CDD" id="cd00293">
    <property type="entry name" value="USP-like"/>
    <property type="match status" value="1"/>
</dbReference>
<dbReference type="SUPFAM" id="SSF52402">
    <property type="entry name" value="Adenine nucleotide alpha hydrolases-like"/>
    <property type="match status" value="1"/>
</dbReference>
<comment type="caution">
    <text evidence="2">The sequence shown here is derived from an EMBL/GenBank/DDBJ whole genome shotgun (WGS) entry which is preliminary data.</text>
</comment>
<evidence type="ECO:0000313" key="2">
    <source>
        <dbReference type="EMBL" id="KAB1216809.1"/>
    </source>
</evidence>
<dbReference type="InterPro" id="IPR014729">
    <property type="entry name" value="Rossmann-like_a/b/a_fold"/>
</dbReference>
<gene>
    <name evidence="2" type="ORF">CJ030_MR4G015423</name>
</gene>
<dbReference type="Pfam" id="PF00582">
    <property type="entry name" value="Usp"/>
    <property type="match status" value="1"/>
</dbReference>
<organism evidence="2 3">
    <name type="scientific">Morella rubra</name>
    <name type="common">Chinese bayberry</name>
    <dbReference type="NCBI Taxonomy" id="262757"/>
    <lineage>
        <taxon>Eukaryota</taxon>
        <taxon>Viridiplantae</taxon>
        <taxon>Streptophyta</taxon>
        <taxon>Embryophyta</taxon>
        <taxon>Tracheophyta</taxon>
        <taxon>Spermatophyta</taxon>
        <taxon>Magnoliopsida</taxon>
        <taxon>eudicotyledons</taxon>
        <taxon>Gunneridae</taxon>
        <taxon>Pentapetalae</taxon>
        <taxon>rosids</taxon>
        <taxon>fabids</taxon>
        <taxon>Fagales</taxon>
        <taxon>Myricaceae</taxon>
        <taxon>Morella</taxon>
    </lineage>
</organism>
<dbReference type="AlphaFoldDB" id="A0A6A1VV49"/>